<keyword evidence="2" id="KW-1185">Reference proteome</keyword>
<dbReference type="PROSITE" id="PS51257">
    <property type="entry name" value="PROKAR_LIPOPROTEIN"/>
    <property type="match status" value="1"/>
</dbReference>
<evidence type="ECO:0008006" key="3">
    <source>
        <dbReference type="Google" id="ProtNLM"/>
    </source>
</evidence>
<dbReference type="RefSeq" id="WP_282735109.1">
    <property type="nucleotide sequence ID" value="NZ_JASCQP010000023.1"/>
</dbReference>
<protein>
    <recommendedName>
        <fullName evidence="3">Tetratricopeptide repeat protein</fullName>
    </recommendedName>
</protein>
<reference evidence="1 2" key="1">
    <citation type="submission" date="2023-04" db="EMBL/GenBank/DDBJ databases">
        <title>Halomonas strains isolated from rhizosphere soil.</title>
        <authorList>
            <person name="Xu L."/>
            <person name="Sun J.-Q."/>
        </authorList>
    </citation>
    <scope>NUCLEOTIDE SEQUENCE [LARGE SCALE GENOMIC DNA]</scope>
    <source>
        <strain evidence="1 2">LR5S20</strain>
    </source>
</reference>
<organism evidence="1 2">
    <name type="scientific">Halomonas rhizosphaerae</name>
    <dbReference type="NCBI Taxonomy" id="3043296"/>
    <lineage>
        <taxon>Bacteria</taxon>
        <taxon>Pseudomonadati</taxon>
        <taxon>Pseudomonadota</taxon>
        <taxon>Gammaproteobacteria</taxon>
        <taxon>Oceanospirillales</taxon>
        <taxon>Halomonadaceae</taxon>
        <taxon>Halomonas</taxon>
    </lineage>
</organism>
<evidence type="ECO:0000313" key="1">
    <source>
        <dbReference type="EMBL" id="MDI5891152.1"/>
    </source>
</evidence>
<dbReference type="SUPFAM" id="SSF48452">
    <property type="entry name" value="TPR-like"/>
    <property type="match status" value="1"/>
</dbReference>
<comment type="caution">
    <text evidence="1">The sequence shown here is derived from an EMBL/GenBank/DDBJ whole genome shotgun (WGS) entry which is preliminary data.</text>
</comment>
<gene>
    <name evidence="1" type="ORF">QLQ83_08600</name>
</gene>
<sequence>MTRHDSKTPTVRGHLAVTLLATALACLPATGLMAMEAEIAEPLARLQQRWAEIRYELPETQQADAYAALAAEANRLLEAHPDAAELHVWAGIVHSTQAGASGGLGALKLVKQARAELETALALDPLALDGSAYTSLGALYYQVPGWPMAFGNDDKAEWHLKRSLSINPDGLDSLYFWGDYLHQQGRDGEARQALEKALQAPPRPGRELADAGRRQEVRRLLAQLKE</sequence>
<dbReference type="Proteomes" id="UP001225957">
    <property type="component" value="Unassembled WGS sequence"/>
</dbReference>
<dbReference type="EMBL" id="JASCQP010000023">
    <property type="protein sequence ID" value="MDI5891152.1"/>
    <property type="molecule type" value="Genomic_DNA"/>
</dbReference>
<proteinExistence type="predicted"/>
<dbReference type="InterPro" id="IPR011990">
    <property type="entry name" value="TPR-like_helical_dom_sf"/>
</dbReference>
<dbReference type="Gene3D" id="1.25.40.10">
    <property type="entry name" value="Tetratricopeptide repeat domain"/>
    <property type="match status" value="1"/>
</dbReference>
<evidence type="ECO:0000313" key="2">
    <source>
        <dbReference type="Proteomes" id="UP001225957"/>
    </source>
</evidence>
<accession>A0ABT6UYU5</accession>
<name>A0ABT6UYU5_9GAMM</name>